<reference evidence="2" key="1">
    <citation type="submission" date="2011-12" db="EMBL/GenBank/DDBJ databases">
        <title>The complete genome of chromosome of Sulfobacillus acidophilus DSM 10332.</title>
        <authorList>
            <person name="Lucas S."/>
            <person name="Han J."/>
            <person name="Lapidus A."/>
            <person name="Bruce D."/>
            <person name="Goodwin L."/>
            <person name="Pitluck S."/>
            <person name="Peters L."/>
            <person name="Kyrpides N."/>
            <person name="Mavromatis K."/>
            <person name="Ivanova N."/>
            <person name="Mikhailova N."/>
            <person name="Chertkov O."/>
            <person name="Saunders E."/>
            <person name="Detter J.C."/>
            <person name="Tapia R."/>
            <person name="Han C."/>
            <person name="Land M."/>
            <person name="Hauser L."/>
            <person name="Markowitz V."/>
            <person name="Cheng J.-F."/>
            <person name="Hugenholtz P."/>
            <person name="Woyke T."/>
            <person name="Wu D."/>
            <person name="Pukall R."/>
            <person name="Gehrich-Schroeter G."/>
            <person name="Schneider S."/>
            <person name="Klenk H.-P."/>
            <person name="Eisen J.A."/>
        </authorList>
    </citation>
    <scope>NUCLEOTIDE SEQUENCE [LARGE SCALE GENOMIC DNA]</scope>
    <source>
        <strain evidence="2">ATCC 700253 / DSM 10332 / NAL</strain>
    </source>
</reference>
<accession>G8TS28</accession>
<dbReference type="KEGG" id="sap:Sulac_0851"/>
<protein>
    <submittedName>
        <fullName evidence="1">Dehydrogenase</fullName>
    </submittedName>
</protein>
<evidence type="ECO:0000313" key="1">
    <source>
        <dbReference type="EMBL" id="AEW04354.1"/>
    </source>
</evidence>
<dbReference type="PATRIC" id="fig|679936.5.peg.902"/>
<sequence>MVDVVQIARLPEAERATHMGAMFQQLMAKSPDQQVGQMRELIRQMAEQATDSEYLALCHTNLTLAAGLPEETLKGFLTVRQKAVASLPEALQQRDQTLMMKAFAELPETIQAPVKNAMQ</sequence>
<dbReference type="Proteomes" id="UP000005439">
    <property type="component" value="Chromosome"/>
</dbReference>
<dbReference type="EMBL" id="CP003179">
    <property type="protein sequence ID" value="AEW04354.1"/>
    <property type="molecule type" value="Genomic_DNA"/>
</dbReference>
<evidence type="ECO:0000313" key="2">
    <source>
        <dbReference type="Proteomes" id="UP000005439"/>
    </source>
</evidence>
<dbReference type="HOGENOM" id="CLU_155017_0_0_9"/>
<organism evidence="1 2">
    <name type="scientific">Sulfobacillus acidophilus (strain ATCC 700253 / DSM 10332 / NAL)</name>
    <dbReference type="NCBI Taxonomy" id="679936"/>
    <lineage>
        <taxon>Bacteria</taxon>
        <taxon>Bacillati</taxon>
        <taxon>Bacillota</taxon>
        <taxon>Clostridia</taxon>
        <taxon>Eubacteriales</taxon>
        <taxon>Clostridiales Family XVII. Incertae Sedis</taxon>
        <taxon>Sulfobacillus</taxon>
    </lineage>
</organism>
<reference evidence="1 2" key="2">
    <citation type="journal article" date="2012" name="Stand. Genomic Sci.">
        <title>Complete genome sequence of the moderately thermophilic mineral-sulfide-oxidizing firmicute Sulfobacillus acidophilus type strain (NAL(T)).</title>
        <authorList>
            <person name="Anderson I."/>
            <person name="Chertkov O."/>
            <person name="Chen A."/>
            <person name="Saunders E."/>
            <person name="Lapidus A."/>
            <person name="Nolan M."/>
            <person name="Lucas S."/>
            <person name="Hammon N."/>
            <person name="Deshpande S."/>
            <person name="Cheng J.F."/>
            <person name="Han C."/>
            <person name="Tapia R."/>
            <person name="Goodwin L.A."/>
            <person name="Pitluck S."/>
            <person name="Liolios K."/>
            <person name="Pagani I."/>
            <person name="Ivanova N."/>
            <person name="Mikhailova N."/>
            <person name="Pati A."/>
            <person name="Palaniappan K."/>
            <person name="Land M."/>
            <person name="Pan C."/>
            <person name="Rohde M."/>
            <person name="Pukall R."/>
            <person name="Goker M."/>
            <person name="Detter J.C."/>
            <person name="Woyke T."/>
            <person name="Bristow J."/>
            <person name="Eisen J.A."/>
            <person name="Markowitz V."/>
            <person name="Hugenholtz P."/>
            <person name="Kyrpides N.C."/>
            <person name="Klenk H.P."/>
            <person name="Mavromatis K."/>
        </authorList>
    </citation>
    <scope>NUCLEOTIDE SEQUENCE [LARGE SCALE GENOMIC DNA]</scope>
    <source>
        <strain evidence="2">ATCC 700253 / DSM 10332 / NAL</strain>
    </source>
</reference>
<gene>
    <name evidence="1" type="ordered locus">Sulac_0851</name>
</gene>
<dbReference type="AlphaFoldDB" id="G8TS28"/>
<proteinExistence type="predicted"/>
<keyword evidence="2" id="KW-1185">Reference proteome</keyword>
<name>G8TS28_SULAD</name>